<evidence type="ECO:0000259" key="2">
    <source>
        <dbReference type="Pfam" id="PF25534"/>
    </source>
</evidence>
<evidence type="ECO:0000313" key="3">
    <source>
        <dbReference type="EMBL" id="KAK0550761.1"/>
    </source>
</evidence>
<comment type="caution">
    <text evidence="3">The sequence shown here is derived from an EMBL/GenBank/DDBJ whole genome shotgun (WGS) entry which is preliminary data.</text>
</comment>
<organism evidence="3 4">
    <name type="scientific">Tilletia horrida</name>
    <dbReference type="NCBI Taxonomy" id="155126"/>
    <lineage>
        <taxon>Eukaryota</taxon>
        <taxon>Fungi</taxon>
        <taxon>Dikarya</taxon>
        <taxon>Basidiomycota</taxon>
        <taxon>Ustilaginomycotina</taxon>
        <taxon>Exobasidiomycetes</taxon>
        <taxon>Tilletiales</taxon>
        <taxon>Tilletiaceae</taxon>
        <taxon>Tilletia</taxon>
    </lineage>
</organism>
<dbReference type="EMBL" id="JAPDMZ010000087">
    <property type="protein sequence ID" value="KAK0550761.1"/>
    <property type="molecule type" value="Genomic_DNA"/>
</dbReference>
<accession>A0AAN6GPI6</accession>
<feature type="compositionally biased region" description="Acidic residues" evidence="1">
    <location>
        <begin position="286"/>
        <end position="298"/>
    </location>
</feature>
<proteinExistence type="predicted"/>
<keyword evidence="4" id="KW-1185">Reference proteome</keyword>
<dbReference type="InterPro" id="IPR057678">
    <property type="entry name" value="DUF7918"/>
</dbReference>
<evidence type="ECO:0000256" key="1">
    <source>
        <dbReference type="SAM" id="MobiDB-lite"/>
    </source>
</evidence>
<protein>
    <recommendedName>
        <fullName evidence="2">DUF7918 domain-containing protein</fullName>
    </recommendedName>
</protein>
<feature type="region of interest" description="Disordered" evidence="1">
    <location>
        <begin position="271"/>
        <end position="337"/>
    </location>
</feature>
<gene>
    <name evidence="3" type="ORF">OC846_003528</name>
</gene>
<dbReference type="Pfam" id="PF25534">
    <property type="entry name" value="DUF7918"/>
    <property type="match status" value="1"/>
</dbReference>
<feature type="compositionally biased region" description="Basic and acidic residues" evidence="1">
    <location>
        <begin position="299"/>
        <end position="311"/>
    </location>
</feature>
<reference evidence="3" key="1">
    <citation type="journal article" date="2023" name="PhytoFront">
        <title>Draft Genome Resources of Seven Strains of Tilletia horrida, Causal Agent of Kernel Smut of Rice.</title>
        <authorList>
            <person name="Khanal S."/>
            <person name="Antony Babu S."/>
            <person name="Zhou X.G."/>
        </authorList>
    </citation>
    <scope>NUCLEOTIDE SEQUENCE</scope>
    <source>
        <strain evidence="3">TX6</strain>
    </source>
</reference>
<dbReference type="AlphaFoldDB" id="A0AAN6GPI6"/>
<evidence type="ECO:0000313" key="4">
    <source>
        <dbReference type="Proteomes" id="UP001176517"/>
    </source>
</evidence>
<sequence length="337" mass="37597">MSESDDDRSSPVTEGPTYALALKNFSCQLLDPDRKPRQLYDVRVVGPNRIEAYVEARLDERFMVRLTGQNPKQSYDARLLIGGNDVQGMALHEDPWHADFMGRPEGKGVVRPYTFAQLQVSDDSAAVRDPRKLAELGVVEVCLKRIASLTPYNFKLDTDDPFKDGKVVHEKAKRLGGVQFALGDTRRSKTPARSFYVRHDNKAEPVRFVFKCMTKFGLELQSIIPSSFPVRKRQPSELEDNPVPISPTVRTSKRQRLHAASDVDVKVEVKEEVVPDDGLGTVEAPVELEDSDGEQDEQGETRRGSDDTEHDAGDEEVAVEGPQAEVEICPVPELTVP</sequence>
<feature type="domain" description="DUF7918" evidence="2">
    <location>
        <begin position="47"/>
        <end position="226"/>
    </location>
</feature>
<name>A0AAN6GPI6_9BASI</name>
<feature type="region of interest" description="Disordered" evidence="1">
    <location>
        <begin position="231"/>
        <end position="257"/>
    </location>
</feature>
<dbReference type="Proteomes" id="UP001176517">
    <property type="component" value="Unassembled WGS sequence"/>
</dbReference>